<proteinExistence type="predicted"/>
<evidence type="ECO:0000313" key="5">
    <source>
        <dbReference type="Proteomes" id="UP001626549"/>
    </source>
</evidence>
<reference evidence="4 5" key="1">
    <citation type="submission" date="2023-10" db="EMBL/GenBank/DDBJ databases">
        <title>Two novel species belonging to the OM43/NOR5 clade.</title>
        <authorList>
            <person name="Park M."/>
        </authorList>
    </citation>
    <scope>NUCLEOTIDE SEQUENCE [LARGE SCALE GENOMIC DNA]</scope>
    <source>
        <strain evidence="4 5">IMCC45268</strain>
    </source>
</reference>
<organism evidence="4 5">
    <name type="scientific">Congregibacter brevis</name>
    <dbReference type="NCBI Taxonomy" id="3081201"/>
    <lineage>
        <taxon>Bacteria</taxon>
        <taxon>Pseudomonadati</taxon>
        <taxon>Pseudomonadota</taxon>
        <taxon>Gammaproteobacteria</taxon>
        <taxon>Cellvibrionales</taxon>
        <taxon>Halieaceae</taxon>
        <taxon>Congregibacter</taxon>
    </lineage>
</organism>
<evidence type="ECO:0000259" key="3">
    <source>
        <dbReference type="Pfam" id="PF06155"/>
    </source>
</evidence>
<evidence type="ECO:0000256" key="2">
    <source>
        <dbReference type="ARBA" id="ARBA00023004"/>
    </source>
</evidence>
<dbReference type="PANTHER" id="PTHR35303:SF5">
    <property type="entry name" value="OS02G0197800 PROTEIN"/>
    <property type="match status" value="1"/>
</dbReference>
<sequence>MKIYPDSFSNPSTKPTALSDITQPTHIRLRKRSRVLELEYGKECYSLDWEYLRVYSPSAEVRGHHESQAVLQTGKRDVAIKDLKPVGHYALQLVFDDGHDSGLYTWEYLYRLCTHKAELWQAYLDDLNEAGASRDPNTQVLHFEP</sequence>
<dbReference type="Gene3D" id="3.30.2020.30">
    <property type="match status" value="1"/>
</dbReference>
<keyword evidence="5" id="KW-1185">Reference proteome</keyword>
<keyword evidence="2" id="KW-0408">Iron</keyword>
<dbReference type="Proteomes" id="UP001626549">
    <property type="component" value="Chromosome"/>
</dbReference>
<name>A0ABZ0IEM2_9GAMM</name>
<gene>
    <name evidence="4" type="ORF">R0137_01570</name>
</gene>
<feature type="domain" description="Gamma-butyrobetaine hydroxylase-like N-terminal" evidence="3">
    <location>
        <begin position="27"/>
        <end position="110"/>
    </location>
</feature>
<accession>A0ABZ0IEM2</accession>
<keyword evidence="1" id="KW-0479">Metal-binding</keyword>
<dbReference type="EMBL" id="CP136865">
    <property type="protein sequence ID" value="WOJ97274.1"/>
    <property type="molecule type" value="Genomic_DNA"/>
</dbReference>
<dbReference type="PANTHER" id="PTHR35303">
    <property type="entry name" value="OS02G0197800 PROTEIN"/>
    <property type="match status" value="1"/>
</dbReference>
<evidence type="ECO:0000256" key="1">
    <source>
        <dbReference type="ARBA" id="ARBA00022723"/>
    </source>
</evidence>
<evidence type="ECO:0000313" key="4">
    <source>
        <dbReference type="EMBL" id="WOJ97274.1"/>
    </source>
</evidence>
<dbReference type="InterPro" id="IPR010376">
    <property type="entry name" value="GBBH-like_N"/>
</dbReference>
<dbReference type="Pfam" id="PF06155">
    <property type="entry name" value="GBBH-like_N"/>
    <property type="match status" value="1"/>
</dbReference>
<protein>
    <submittedName>
        <fullName evidence="4">DUF971 domain-containing protein</fullName>
    </submittedName>
</protein>
<dbReference type="RefSeq" id="WP_407328019.1">
    <property type="nucleotide sequence ID" value="NZ_CP136865.1"/>
</dbReference>
<dbReference type="InterPro" id="IPR038492">
    <property type="entry name" value="GBBH-like_N_sf"/>
</dbReference>